<dbReference type="AlphaFoldDB" id="A0AAV0WB27"/>
<accession>A0AAV0WB27</accession>
<gene>
    <name evidence="1" type="ORF">MEUPH1_LOCUS9167</name>
</gene>
<protein>
    <recommendedName>
        <fullName evidence="3">ZAD domain-containing protein</fullName>
    </recommendedName>
</protein>
<keyword evidence="2" id="KW-1185">Reference proteome</keyword>
<name>A0AAV0WB27_9HEMI</name>
<evidence type="ECO:0000313" key="2">
    <source>
        <dbReference type="Proteomes" id="UP001160148"/>
    </source>
</evidence>
<proteinExistence type="predicted"/>
<evidence type="ECO:0008006" key="3">
    <source>
        <dbReference type="Google" id="ProtNLM"/>
    </source>
</evidence>
<dbReference type="Gene3D" id="3.40.1800.20">
    <property type="match status" value="1"/>
</dbReference>
<dbReference type="EMBL" id="CARXXK010000002">
    <property type="protein sequence ID" value="CAI6352988.1"/>
    <property type="molecule type" value="Genomic_DNA"/>
</dbReference>
<sequence>MPLNFSTNKPLSVHSMNTGKFCRICLFTKRLVDVLKMDEANIEKWFERVKEYFQVSMSRHDNKSTYLCRYCMQIIEDRIDEQNTVMKNQRIIGFLDEMSQKNVVKSIQQEDGQ</sequence>
<organism evidence="1 2">
    <name type="scientific">Macrosiphum euphorbiae</name>
    <name type="common">potato aphid</name>
    <dbReference type="NCBI Taxonomy" id="13131"/>
    <lineage>
        <taxon>Eukaryota</taxon>
        <taxon>Metazoa</taxon>
        <taxon>Ecdysozoa</taxon>
        <taxon>Arthropoda</taxon>
        <taxon>Hexapoda</taxon>
        <taxon>Insecta</taxon>
        <taxon>Pterygota</taxon>
        <taxon>Neoptera</taxon>
        <taxon>Paraneoptera</taxon>
        <taxon>Hemiptera</taxon>
        <taxon>Sternorrhyncha</taxon>
        <taxon>Aphidomorpha</taxon>
        <taxon>Aphidoidea</taxon>
        <taxon>Aphididae</taxon>
        <taxon>Macrosiphini</taxon>
        <taxon>Macrosiphum</taxon>
    </lineage>
</organism>
<comment type="caution">
    <text evidence="1">The sequence shown here is derived from an EMBL/GenBank/DDBJ whole genome shotgun (WGS) entry which is preliminary data.</text>
</comment>
<dbReference type="SUPFAM" id="SSF57716">
    <property type="entry name" value="Glucocorticoid receptor-like (DNA-binding domain)"/>
    <property type="match status" value="1"/>
</dbReference>
<reference evidence="1 2" key="1">
    <citation type="submission" date="2023-01" db="EMBL/GenBank/DDBJ databases">
        <authorList>
            <person name="Whitehead M."/>
        </authorList>
    </citation>
    <scope>NUCLEOTIDE SEQUENCE [LARGE SCALE GENOMIC DNA]</scope>
</reference>
<evidence type="ECO:0000313" key="1">
    <source>
        <dbReference type="EMBL" id="CAI6352988.1"/>
    </source>
</evidence>
<dbReference type="Proteomes" id="UP001160148">
    <property type="component" value="Unassembled WGS sequence"/>
</dbReference>